<protein>
    <submittedName>
        <fullName evidence="4">Uncharacterized protein</fullName>
    </submittedName>
</protein>
<proteinExistence type="predicted"/>
<evidence type="ECO:0000256" key="2">
    <source>
        <dbReference type="ARBA" id="ARBA00022614"/>
    </source>
</evidence>
<keyword evidence="3" id="KW-0677">Repeat</keyword>
<dbReference type="GO" id="GO:0005634">
    <property type="term" value="C:nucleus"/>
    <property type="evidence" value="ECO:0007669"/>
    <property type="project" value="TreeGrafter"/>
</dbReference>
<evidence type="ECO:0000256" key="1">
    <source>
        <dbReference type="ARBA" id="ARBA00022468"/>
    </source>
</evidence>
<dbReference type="EMBL" id="HBEZ01025773">
    <property type="protein sequence ID" value="CAD8636552.1"/>
    <property type="molecule type" value="Transcribed_RNA"/>
</dbReference>
<dbReference type="GO" id="GO:0048471">
    <property type="term" value="C:perinuclear region of cytoplasm"/>
    <property type="evidence" value="ECO:0007669"/>
    <property type="project" value="TreeGrafter"/>
</dbReference>
<dbReference type="SMART" id="SM00368">
    <property type="entry name" value="LRR_RI"/>
    <property type="match status" value="5"/>
</dbReference>
<name>A0A7S0MB79_9CRYP</name>
<dbReference type="GO" id="GO:0005829">
    <property type="term" value="C:cytosol"/>
    <property type="evidence" value="ECO:0007669"/>
    <property type="project" value="TreeGrafter"/>
</dbReference>
<evidence type="ECO:0000256" key="3">
    <source>
        <dbReference type="ARBA" id="ARBA00022737"/>
    </source>
</evidence>
<dbReference type="AlphaFoldDB" id="A0A7S0MB79"/>
<dbReference type="InterPro" id="IPR001611">
    <property type="entry name" value="Leu-rich_rpt"/>
</dbReference>
<organism evidence="4">
    <name type="scientific">Cryptomonas curvata</name>
    <dbReference type="NCBI Taxonomy" id="233186"/>
    <lineage>
        <taxon>Eukaryota</taxon>
        <taxon>Cryptophyceae</taxon>
        <taxon>Cryptomonadales</taxon>
        <taxon>Cryptomonadaceae</taxon>
        <taxon>Cryptomonas</taxon>
    </lineage>
</organism>
<keyword evidence="1" id="KW-0343">GTPase activation</keyword>
<dbReference type="InterPro" id="IPR027038">
    <property type="entry name" value="RanGap"/>
</dbReference>
<dbReference type="InterPro" id="IPR032675">
    <property type="entry name" value="LRR_dom_sf"/>
</dbReference>
<accession>A0A7S0MB79</accession>
<evidence type="ECO:0000313" key="4">
    <source>
        <dbReference type="EMBL" id="CAD8636552.1"/>
    </source>
</evidence>
<keyword evidence="2" id="KW-0433">Leucine-rich repeat</keyword>
<dbReference type="SUPFAM" id="SSF52047">
    <property type="entry name" value="RNI-like"/>
    <property type="match status" value="1"/>
</dbReference>
<dbReference type="GO" id="GO:0031267">
    <property type="term" value="F:small GTPase binding"/>
    <property type="evidence" value="ECO:0007669"/>
    <property type="project" value="TreeGrafter"/>
</dbReference>
<dbReference type="GO" id="GO:0005096">
    <property type="term" value="F:GTPase activator activity"/>
    <property type="evidence" value="ECO:0007669"/>
    <property type="project" value="UniProtKB-KW"/>
</dbReference>
<dbReference type="PANTHER" id="PTHR24113">
    <property type="entry name" value="RAN GTPASE-ACTIVATING PROTEIN 1"/>
    <property type="match status" value="1"/>
</dbReference>
<gene>
    <name evidence="4" type="ORF">CCUR1050_LOCUS14234</name>
</gene>
<sequence>MTGWLQVGTVLGVAVDLEQGCMLATACPTSISSVSDWHTVFKTGLSPSSEIGSALFPVISGVLGAEVKYNFGNDPASRPMLHSPPSDDYKPISAALFLNGGQAAASADSGGLQMLHSLNISSEKLLQSLNEVLQSHGALDDESFNDDQIYKERLNEVLDMKVCLTRKQEDVVMLLADGGSAEQLQVCGDAPPRDFLARLLIGQECSYTWRQVLSGLFKYRTFTVIPLGCAPCQIALVWGAVLDSEEAIKTVSLGDDRVLEVSELLPNLQIKQSGLHFLKFEHAVLGLLLASNLFLKAQSAAAVPPTSAPQPCDPACLPAESGHAPQGCLKAVPGVTSVDLRSCEFSSERVAQLHNSVVAGCYAGFILSFNGLIVEHKEDLPFHKCVKRDGKEEVLSRLDKMDWDFVMARAAVYLWRTLDLSPDAISTIPSSRRKLDSSTVGFYIGGLATVVSLTSLSLRMGNMGVEGSRYVAECLPSLSSLSILDLGSNCLEGCGCTTIATALLPLTGLCDLLLDQNNMGSDGAAAISMILPSLSMLRKLHIQSNNIKAAGGTSIALALPFLTNLTELEISCNALLDEGGLALAAVLTSLSALHTLVLVGNRFGAEVVAELKEQTLHVGKCKIENVNIDSSRVLNLF</sequence>
<dbReference type="GO" id="GO:0006913">
    <property type="term" value="P:nucleocytoplasmic transport"/>
    <property type="evidence" value="ECO:0007669"/>
    <property type="project" value="TreeGrafter"/>
</dbReference>
<dbReference type="Gene3D" id="3.80.10.10">
    <property type="entry name" value="Ribonuclease Inhibitor"/>
    <property type="match status" value="1"/>
</dbReference>
<dbReference type="Pfam" id="PF13516">
    <property type="entry name" value="LRR_6"/>
    <property type="match status" value="2"/>
</dbReference>
<reference evidence="4" key="1">
    <citation type="submission" date="2021-01" db="EMBL/GenBank/DDBJ databases">
        <authorList>
            <person name="Corre E."/>
            <person name="Pelletier E."/>
            <person name="Niang G."/>
            <person name="Scheremetjew M."/>
            <person name="Finn R."/>
            <person name="Kale V."/>
            <person name="Holt S."/>
            <person name="Cochrane G."/>
            <person name="Meng A."/>
            <person name="Brown T."/>
            <person name="Cohen L."/>
        </authorList>
    </citation>
    <scope>NUCLEOTIDE SEQUENCE</scope>
    <source>
        <strain evidence="4">CCAP979/52</strain>
    </source>
</reference>
<dbReference type="PANTHER" id="PTHR24113:SF12">
    <property type="entry name" value="RAN GTPASE-ACTIVATING PROTEIN 1"/>
    <property type="match status" value="1"/>
</dbReference>